<comment type="caution">
    <text evidence="10">The sequence shown here is derived from an EMBL/GenBank/DDBJ whole genome shotgun (WGS) entry which is preliminary data.</text>
</comment>
<evidence type="ECO:0000256" key="1">
    <source>
        <dbReference type="ARBA" id="ARBA00004141"/>
    </source>
</evidence>
<feature type="compositionally biased region" description="Basic and acidic residues" evidence="7">
    <location>
        <begin position="1"/>
        <end position="10"/>
    </location>
</feature>
<protein>
    <submittedName>
        <fullName evidence="10">Exopolysaccharide biosynthesis polyprenyl glycosylphosphotransferase</fullName>
    </submittedName>
</protein>
<dbReference type="PANTHER" id="PTHR30576:SF0">
    <property type="entry name" value="UNDECAPRENYL-PHOSPHATE N-ACETYLGALACTOSAMINYL 1-PHOSPHATE TRANSFERASE-RELATED"/>
    <property type="match status" value="1"/>
</dbReference>
<evidence type="ECO:0000256" key="6">
    <source>
        <dbReference type="ARBA" id="ARBA00023136"/>
    </source>
</evidence>
<comment type="subcellular location">
    <subcellularLocation>
        <location evidence="1">Membrane</location>
        <topology evidence="1">Multi-pass membrane protein</topology>
    </subcellularLocation>
</comment>
<keyword evidence="11" id="KW-1185">Reference proteome</keyword>
<dbReference type="InterPro" id="IPR017475">
    <property type="entry name" value="EPS_sugar_tfrase"/>
</dbReference>
<dbReference type="NCBIfam" id="TIGR03025">
    <property type="entry name" value="EPS_sugtrans"/>
    <property type="match status" value="1"/>
</dbReference>
<dbReference type="Pfam" id="PF02397">
    <property type="entry name" value="Bac_transf"/>
    <property type="match status" value="1"/>
</dbReference>
<evidence type="ECO:0000256" key="5">
    <source>
        <dbReference type="ARBA" id="ARBA00022989"/>
    </source>
</evidence>
<keyword evidence="5 8" id="KW-1133">Transmembrane helix</keyword>
<evidence type="ECO:0000256" key="2">
    <source>
        <dbReference type="ARBA" id="ARBA00006464"/>
    </source>
</evidence>
<evidence type="ECO:0000313" key="11">
    <source>
        <dbReference type="Proteomes" id="UP001501447"/>
    </source>
</evidence>
<dbReference type="PANTHER" id="PTHR30576">
    <property type="entry name" value="COLANIC BIOSYNTHESIS UDP-GLUCOSE LIPID CARRIER TRANSFERASE"/>
    <property type="match status" value="1"/>
</dbReference>
<keyword evidence="3" id="KW-0808">Transferase</keyword>
<keyword evidence="6 8" id="KW-0472">Membrane</keyword>
<organism evidence="10 11">
    <name type="scientific">Streptomyces axinellae</name>
    <dbReference type="NCBI Taxonomy" id="552788"/>
    <lineage>
        <taxon>Bacteria</taxon>
        <taxon>Bacillati</taxon>
        <taxon>Actinomycetota</taxon>
        <taxon>Actinomycetes</taxon>
        <taxon>Kitasatosporales</taxon>
        <taxon>Streptomycetaceae</taxon>
        <taxon>Streptomyces</taxon>
    </lineage>
</organism>
<evidence type="ECO:0000256" key="3">
    <source>
        <dbReference type="ARBA" id="ARBA00022679"/>
    </source>
</evidence>
<dbReference type="EMBL" id="BAAARJ010000008">
    <property type="protein sequence ID" value="GAA2613549.1"/>
    <property type="molecule type" value="Genomic_DNA"/>
</dbReference>
<evidence type="ECO:0000256" key="7">
    <source>
        <dbReference type="SAM" id="MobiDB-lite"/>
    </source>
</evidence>
<comment type="similarity">
    <text evidence="2">Belongs to the bacterial sugar transferase family.</text>
</comment>
<feature type="region of interest" description="Disordered" evidence="7">
    <location>
        <begin position="1"/>
        <end position="63"/>
    </location>
</feature>
<proteinExistence type="inferred from homology"/>
<feature type="transmembrane region" description="Helical" evidence="8">
    <location>
        <begin position="154"/>
        <end position="178"/>
    </location>
</feature>
<feature type="domain" description="Bacterial sugar transferase" evidence="9">
    <location>
        <begin position="340"/>
        <end position="521"/>
    </location>
</feature>
<evidence type="ECO:0000256" key="4">
    <source>
        <dbReference type="ARBA" id="ARBA00022692"/>
    </source>
</evidence>
<accession>A0ABP6CCQ2</accession>
<sequence>MTTEHLDAPESGRATEPPPAQSAEPATEAPVRQTPAGEPAPTALFPLPRTGGDPPEPGPVRRPRGRRAFAALLAADCLAAGATCAAPGVTAGGHLLTVLVPGLLTLTVLNARGGLYRPTALTGALDELPALLGHIAAIWCVLATALAATWPAHALGWSTLAGLAATHSALACAARAAVHGVRRAAARHRPAPTLVVGRGPVARRLVDALREHPEYGMRPVGVLHPAADGPDDARWDAGEDPLPLLVSRDSVLRAVAQDSVRDAVFTDPGTDEARTAELFRLLTGQGCTVWLLDLPASDALPLGHRPLTGPVRAPAAAHLWGFRCHRVVPLGPHASGRLRKRALDLVVAVVALLFAAPLLVACALAVRWADGPGVLFRQERVGQDGRPFVLLKFRTLRPADTHESATLWSIANDERMSGVGRTLRRTSLDELPQLWNVVRGDMSLVGPRPERPHFVQRFSLSYPRYAARHRMPGGVTGLAQVHGLRGDTSIEDRARFDNHYIDTWSLWQDVRILLRTAASLFRPAGS</sequence>
<feature type="transmembrane region" description="Helical" evidence="8">
    <location>
        <begin position="95"/>
        <end position="116"/>
    </location>
</feature>
<feature type="transmembrane region" description="Helical" evidence="8">
    <location>
        <begin position="345"/>
        <end position="369"/>
    </location>
</feature>
<dbReference type="Proteomes" id="UP001501447">
    <property type="component" value="Unassembled WGS sequence"/>
</dbReference>
<keyword evidence="4 8" id="KW-0812">Transmembrane</keyword>
<name>A0ABP6CCQ2_9ACTN</name>
<feature type="transmembrane region" description="Helical" evidence="8">
    <location>
        <begin position="128"/>
        <end position="148"/>
    </location>
</feature>
<evidence type="ECO:0000259" key="9">
    <source>
        <dbReference type="Pfam" id="PF02397"/>
    </source>
</evidence>
<gene>
    <name evidence="10" type="ORF">GCM10009863_29100</name>
</gene>
<dbReference type="RefSeq" id="WP_344565964.1">
    <property type="nucleotide sequence ID" value="NZ_BAAARJ010000008.1"/>
</dbReference>
<feature type="transmembrane region" description="Helical" evidence="8">
    <location>
        <begin position="68"/>
        <end position="89"/>
    </location>
</feature>
<evidence type="ECO:0000313" key="10">
    <source>
        <dbReference type="EMBL" id="GAA2613549.1"/>
    </source>
</evidence>
<reference evidence="11" key="1">
    <citation type="journal article" date="2019" name="Int. J. Syst. Evol. Microbiol.">
        <title>The Global Catalogue of Microorganisms (GCM) 10K type strain sequencing project: providing services to taxonomists for standard genome sequencing and annotation.</title>
        <authorList>
            <consortium name="The Broad Institute Genomics Platform"/>
            <consortium name="The Broad Institute Genome Sequencing Center for Infectious Disease"/>
            <person name="Wu L."/>
            <person name="Ma J."/>
        </authorList>
    </citation>
    <scope>NUCLEOTIDE SEQUENCE [LARGE SCALE GENOMIC DNA]</scope>
    <source>
        <strain evidence="11">JCM 16373</strain>
    </source>
</reference>
<evidence type="ECO:0000256" key="8">
    <source>
        <dbReference type="SAM" id="Phobius"/>
    </source>
</evidence>
<dbReference type="InterPro" id="IPR003362">
    <property type="entry name" value="Bact_transf"/>
</dbReference>